<dbReference type="RefSeq" id="WP_085192552.1">
    <property type="nucleotide sequence ID" value="NZ_AP022605.1"/>
</dbReference>
<reference evidence="1" key="3">
    <citation type="submission" date="2020-02" db="EMBL/GenBank/DDBJ databases">
        <authorList>
            <person name="Matsumoto Y."/>
            <person name="Motooka D."/>
            <person name="Nakamura S."/>
        </authorList>
    </citation>
    <scope>NUCLEOTIDE SEQUENCE</scope>
    <source>
        <strain evidence="1">JCM 12405</strain>
    </source>
</reference>
<dbReference type="OrthoDB" id="4631476at2"/>
<gene>
    <name evidence="3" type="ORF">AWC01_17180</name>
    <name evidence="1" type="ORF">MDOR_04580</name>
    <name evidence="2" type="ORF">MDOR_04770</name>
</gene>
<keyword evidence="4" id="KW-1185">Reference proteome</keyword>
<dbReference type="KEGG" id="mdr:MDOR_04580"/>
<dbReference type="EMBL" id="AP022605">
    <property type="protein sequence ID" value="BBZ06289.1"/>
    <property type="molecule type" value="Genomic_DNA"/>
</dbReference>
<dbReference type="EMBL" id="AP022605">
    <property type="protein sequence ID" value="BBZ06308.1"/>
    <property type="molecule type" value="Genomic_DNA"/>
</dbReference>
<reference evidence="1 5" key="2">
    <citation type="journal article" date="2019" name="Emerg. Microbes Infect.">
        <title>Comprehensive subspecies identification of 175 nontuberculous mycobacteria species based on 7547 genomic profiles.</title>
        <authorList>
            <person name="Matsumoto Y."/>
            <person name="Kinjo T."/>
            <person name="Motooka D."/>
            <person name="Nabeya D."/>
            <person name="Jung N."/>
            <person name="Uechi K."/>
            <person name="Horii T."/>
            <person name="Iida T."/>
            <person name="Fujita J."/>
            <person name="Nakamura S."/>
        </authorList>
    </citation>
    <scope>NUCLEOTIDE SEQUENCE [LARGE SCALE GENOMIC DNA]</scope>
    <source>
        <strain evidence="1 5">JCM 12405</strain>
    </source>
</reference>
<evidence type="ECO:0000313" key="3">
    <source>
        <dbReference type="EMBL" id="ORV36848.1"/>
    </source>
</evidence>
<protein>
    <submittedName>
        <fullName evidence="3">Uncharacterized protein</fullName>
    </submittedName>
</protein>
<dbReference type="Proteomes" id="UP000467201">
    <property type="component" value="Chromosome"/>
</dbReference>
<dbReference type="AlphaFoldDB" id="A0A1X1SZ01"/>
<proteinExistence type="predicted"/>
<organism evidence="3 4">
    <name type="scientific">Mycolicibacterium doricum</name>
    <dbReference type="NCBI Taxonomy" id="126673"/>
    <lineage>
        <taxon>Bacteria</taxon>
        <taxon>Bacillati</taxon>
        <taxon>Actinomycetota</taxon>
        <taxon>Actinomycetes</taxon>
        <taxon>Mycobacteriales</taxon>
        <taxon>Mycobacteriaceae</taxon>
        <taxon>Mycolicibacterium</taxon>
    </lineage>
</organism>
<dbReference type="EMBL" id="LQOS01000055">
    <property type="protein sequence ID" value="ORV36848.1"/>
    <property type="molecule type" value="Genomic_DNA"/>
</dbReference>
<evidence type="ECO:0000313" key="5">
    <source>
        <dbReference type="Proteomes" id="UP000467201"/>
    </source>
</evidence>
<name>A0A1X1SZ01_9MYCO</name>
<dbReference type="KEGG" id="mdr:MDOR_04770"/>
<evidence type="ECO:0000313" key="4">
    <source>
        <dbReference type="Proteomes" id="UP000193564"/>
    </source>
</evidence>
<reference evidence="3 4" key="1">
    <citation type="submission" date="2016-01" db="EMBL/GenBank/DDBJ databases">
        <title>The new phylogeny of the genus Mycobacterium.</title>
        <authorList>
            <person name="Tarcisio F."/>
            <person name="Conor M."/>
            <person name="Antonella G."/>
            <person name="Elisabetta G."/>
            <person name="Giulia F.S."/>
            <person name="Sara T."/>
            <person name="Anna F."/>
            <person name="Clotilde B."/>
            <person name="Roberto B."/>
            <person name="Veronica D.S."/>
            <person name="Fabio R."/>
            <person name="Monica P."/>
            <person name="Olivier J."/>
            <person name="Enrico T."/>
            <person name="Nicola S."/>
        </authorList>
    </citation>
    <scope>NUCLEOTIDE SEQUENCE [LARGE SCALE GENOMIC DNA]</scope>
    <source>
        <strain evidence="3 4">DSM 44339</strain>
    </source>
</reference>
<accession>A0A1X1SZ01</accession>
<evidence type="ECO:0000313" key="1">
    <source>
        <dbReference type="EMBL" id="BBZ06289.1"/>
    </source>
</evidence>
<sequence>MDSDFGFLGTGQAEMLGEILTRRSPDLLARVRRSGSVTRSEAEEIMSALSDELTDNLDDDWEPTGYGREVSAVLAQFNAARISKWP</sequence>
<dbReference type="Proteomes" id="UP000193564">
    <property type="component" value="Unassembled WGS sequence"/>
</dbReference>
<evidence type="ECO:0000313" key="2">
    <source>
        <dbReference type="EMBL" id="BBZ06308.1"/>
    </source>
</evidence>